<keyword evidence="1" id="KW-0732">Signal</keyword>
<accession>A0ABW3JQN3</accession>
<reference evidence="3" key="1">
    <citation type="journal article" date="2019" name="Int. J. Syst. Evol. Microbiol.">
        <title>The Global Catalogue of Microorganisms (GCM) 10K type strain sequencing project: providing services to taxonomists for standard genome sequencing and annotation.</title>
        <authorList>
            <consortium name="The Broad Institute Genomics Platform"/>
            <consortium name="The Broad Institute Genome Sequencing Center for Infectious Disease"/>
            <person name="Wu L."/>
            <person name="Ma J."/>
        </authorList>
    </citation>
    <scope>NUCLEOTIDE SEQUENCE [LARGE SCALE GENOMIC DNA]</scope>
    <source>
        <strain evidence="3">CCUG 60527</strain>
    </source>
</reference>
<protein>
    <submittedName>
        <fullName evidence="2">Uncharacterized protein</fullName>
    </submittedName>
</protein>
<comment type="caution">
    <text evidence="2">The sequence shown here is derived from an EMBL/GenBank/DDBJ whole genome shotgun (WGS) entry which is preliminary data.</text>
</comment>
<dbReference type="Proteomes" id="UP001597062">
    <property type="component" value="Unassembled WGS sequence"/>
</dbReference>
<dbReference type="RefSeq" id="WP_386104544.1">
    <property type="nucleotide sequence ID" value="NZ_JBHTJR010000014.1"/>
</dbReference>
<evidence type="ECO:0000256" key="1">
    <source>
        <dbReference type="SAM" id="SignalP"/>
    </source>
</evidence>
<gene>
    <name evidence="2" type="ORF">ACFQ1U_01420</name>
</gene>
<proteinExistence type="predicted"/>
<keyword evidence="3" id="KW-1185">Reference proteome</keyword>
<dbReference type="EMBL" id="JBHTJR010000014">
    <property type="protein sequence ID" value="MFD0991851.1"/>
    <property type="molecule type" value="Genomic_DNA"/>
</dbReference>
<name>A0ABW3JQN3_9FLAO</name>
<organism evidence="2 3">
    <name type="scientific">Tenacibaculum geojense</name>
    <dbReference type="NCBI Taxonomy" id="915352"/>
    <lineage>
        <taxon>Bacteria</taxon>
        <taxon>Pseudomonadati</taxon>
        <taxon>Bacteroidota</taxon>
        <taxon>Flavobacteriia</taxon>
        <taxon>Flavobacteriales</taxon>
        <taxon>Flavobacteriaceae</taxon>
        <taxon>Tenacibaculum</taxon>
    </lineage>
</organism>
<evidence type="ECO:0000313" key="2">
    <source>
        <dbReference type="EMBL" id="MFD0991851.1"/>
    </source>
</evidence>
<feature type="signal peptide" evidence="1">
    <location>
        <begin position="1"/>
        <end position="19"/>
    </location>
</feature>
<sequence>MKNLILTVLSIGFIGIMNAQTEVIKTTEVKKQPQVSENGVVYNTKVKVVTEKTKRTKFDPSQKHELNQDVVATPVAVTKTVMVDNDIDPFYDEKTKVAYYRFNNKKYGFHVDDNRKDFTISYNDKNKEISSARAFLSKNGNYYIVRGRDFNGIGYFNTGRNFVIEYLDERSNLLKVAVFDTYRM</sequence>
<evidence type="ECO:0000313" key="3">
    <source>
        <dbReference type="Proteomes" id="UP001597062"/>
    </source>
</evidence>
<feature type="chain" id="PRO_5045654417" evidence="1">
    <location>
        <begin position="20"/>
        <end position="184"/>
    </location>
</feature>